<dbReference type="EMBL" id="CP003630">
    <property type="protein sequence ID" value="AFZ18286.1"/>
    <property type="molecule type" value="Genomic_DNA"/>
</dbReference>
<dbReference type="OrthoDB" id="7022644at2"/>
<evidence type="ECO:0000313" key="2">
    <source>
        <dbReference type="EMBL" id="AFZ18286.1"/>
    </source>
</evidence>
<protein>
    <recommendedName>
        <fullName evidence="4">Small integral membrane protein</fullName>
    </recommendedName>
</protein>
<organism evidence="2 3">
    <name type="scientific">Allocoleopsis franciscana PCC 7113</name>
    <dbReference type="NCBI Taxonomy" id="1173027"/>
    <lineage>
        <taxon>Bacteria</taxon>
        <taxon>Bacillati</taxon>
        <taxon>Cyanobacteriota</taxon>
        <taxon>Cyanophyceae</taxon>
        <taxon>Coleofasciculales</taxon>
        <taxon>Coleofasciculaceae</taxon>
        <taxon>Allocoleopsis</taxon>
        <taxon>Allocoleopsis franciscana</taxon>
    </lineage>
</organism>
<dbReference type="KEGG" id="mic:Mic7113_2485"/>
<keyword evidence="1" id="KW-0812">Transmembrane</keyword>
<evidence type="ECO:0000313" key="3">
    <source>
        <dbReference type="Proteomes" id="UP000010471"/>
    </source>
</evidence>
<reference evidence="2 3" key="1">
    <citation type="submission" date="2012-06" db="EMBL/GenBank/DDBJ databases">
        <title>Finished chromosome of genome of Microcoleus sp. PCC 7113.</title>
        <authorList>
            <consortium name="US DOE Joint Genome Institute"/>
            <person name="Gugger M."/>
            <person name="Coursin T."/>
            <person name="Rippka R."/>
            <person name="Tandeau De Marsac N."/>
            <person name="Huntemann M."/>
            <person name="Wei C.-L."/>
            <person name="Han J."/>
            <person name="Detter J.C."/>
            <person name="Han C."/>
            <person name="Tapia R."/>
            <person name="Chen A."/>
            <person name="Kyrpides N."/>
            <person name="Mavromatis K."/>
            <person name="Markowitz V."/>
            <person name="Szeto E."/>
            <person name="Ivanova N."/>
            <person name="Pagani I."/>
            <person name="Pati A."/>
            <person name="Goodwin L."/>
            <person name="Nordberg H.P."/>
            <person name="Cantor M.N."/>
            <person name="Hua S.X."/>
            <person name="Woyke T."/>
            <person name="Kerfeld C.A."/>
        </authorList>
    </citation>
    <scope>NUCLEOTIDE SEQUENCE [LARGE SCALE GENOMIC DNA]</scope>
    <source>
        <strain evidence="2 3">PCC 7113</strain>
    </source>
</reference>
<dbReference type="AlphaFoldDB" id="K9WEQ8"/>
<evidence type="ECO:0000256" key="1">
    <source>
        <dbReference type="SAM" id="Phobius"/>
    </source>
</evidence>
<sequence length="168" mass="17868">MTGQIVSTAQANLKMALWQVDADSMTSNDLYAWLVDSGLPHEVTIRLHELANYTKKSGSKVLAVGKIVLIKILEFVKAHPFLVMGAGISAVVGAAVASLITAVPLLGQLLAPVAMALGITITAIGAVAGHRMDKCFQGVGEDIFEIAQEFFKLLSDVFNTVFRNVITA</sequence>
<gene>
    <name evidence="2" type="ORF">Mic7113_2485</name>
</gene>
<keyword evidence="1" id="KW-1133">Transmembrane helix</keyword>
<keyword evidence="3" id="KW-1185">Reference proteome</keyword>
<proteinExistence type="predicted"/>
<dbReference type="RefSeq" id="WP_015182435.1">
    <property type="nucleotide sequence ID" value="NC_019738.1"/>
</dbReference>
<dbReference type="HOGENOM" id="CLU_136179_0_0_3"/>
<accession>K9WEQ8</accession>
<evidence type="ECO:0008006" key="4">
    <source>
        <dbReference type="Google" id="ProtNLM"/>
    </source>
</evidence>
<dbReference type="Proteomes" id="UP000010471">
    <property type="component" value="Chromosome"/>
</dbReference>
<dbReference type="STRING" id="1173027.Mic7113_2485"/>
<dbReference type="eggNOG" id="ENOG50317S6">
    <property type="taxonomic scope" value="Bacteria"/>
</dbReference>
<feature type="transmembrane region" description="Helical" evidence="1">
    <location>
        <begin position="109"/>
        <end position="128"/>
    </location>
</feature>
<name>K9WEQ8_9CYAN</name>
<feature type="transmembrane region" description="Helical" evidence="1">
    <location>
        <begin position="81"/>
        <end position="103"/>
    </location>
</feature>
<keyword evidence="1" id="KW-0472">Membrane</keyword>